<sequence length="718" mass="72459">MRFLAGLIAALAMFAPGLVGTAVAAPVNTGHIEAELVPQAQGIAPGQTVYVALRQKIQKGWHTYWRNPGDSGEATRIGWTLPAGWRAGEIVWPTPHRQPTGPLVNYGYTGEVLLPVPVTAPADARPGEAATLKAAASFLVCAEICVPEDAVLQIALPVTAGPAPADPKWGPAIDRALAATPKPAPLTAAFEKRGAGVALAIAGPPLKGADMAGAYFYPYAGTVIDHAKPQGIERGPDGLTLTLAPGYDFQKGAGPAKLDGVLVLGDRAYEVAATPGPAPAGAAGLGPPPARMVAAGGGASLGLASAALFALLGGLILNLMPCVFPVLAMKAASLAGHGGAEAQAQARRQGLAFGVGAVATFLALAGGLIALKAAGSAVGWGFQLQSPPVVAVLALLMLAVALDLSGVFEVGTSLQGVGSGLASRDGLAGAFFTGALAVVVAAPCTAPFMGPALGWALTQTPVAALTVFLALGIGFAAPFVLVAFIPGLLSRLPRPGPWMDVFRKALAFPMYGAAAWLVWVLAQQSGPDGLARVLAAAIVVALAAWLAGFAQRRAAEGRKPLALNAAAGLLAVLALTSAVWPRYGAPPAAGAATPDASELASEPYTPARLAALRAEGRPVFVNYTAAWCVSCQVNDRVALSTKGVAEAVKRNGVVYLKADWTNRNAVIAADLARYGRAGVPLYLVYGAGGGDGVILPSILTEGVVVKAFDAAARGHAGA</sequence>
<keyword evidence="4 6" id="KW-1133">Transmembrane helix</keyword>
<dbReference type="InterPro" id="IPR028250">
    <property type="entry name" value="DsbDN"/>
</dbReference>
<feature type="chain" id="PRO_5016283936" evidence="7">
    <location>
        <begin position="25"/>
        <end position="718"/>
    </location>
</feature>
<name>A0A328B1W7_9CAUL</name>
<dbReference type="Proteomes" id="UP000249842">
    <property type="component" value="Unassembled WGS sequence"/>
</dbReference>
<dbReference type="Pfam" id="PF11412">
    <property type="entry name" value="DsbD_N"/>
    <property type="match status" value="1"/>
</dbReference>
<keyword evidence="2 6" id="KW-0812">Transmembrane</keyword>
<organism evidence="10 11">
    <name type="scientific">Phenylobacterium hankyongense</name>
    <dbReference type="NCBI Taxonomy" id="1813876"/>
    <lineage>
        <taxon>Bacteria</taxon>
        <taxon>Pseudomonadati</taxon>
        <taxon>Pseudomonadota</taxon>
        <taxon>Alphaproteobacteria</taxon>
        <taxon>Caulobacterales</taxon>
        <taxon>Caulobacteraceae</taxon>
        <taxon>Phenylobacterium</taxon>
    </lineage>
</organism>
<evidence type="ECO:0000256" key="3">
    <source>
        <dbReference type="ARBA" id="ARBA00022748"/>
    </source>
</evidence>
<feature type="transmembrane region" description="Helical" evidence="6">
    <location>
        <begin position="391"/>
        <end position="414"/>
    </location>
</feature>
<dbReference type="GO" id="GO:0016020">
    <property type="term" value="C:membrane"/>
    <property type="evidence" value="ECO:0007669"/>
    <property type="project" value="UniProtKB-SubCell"/>
</dbReference>
<evidence type="ECO:0000256" key="4">
    <source>
        <dbReference type="ARBA" id="ARBA00022989"/>
    </source>
</evidence>
<keyword evidence="5 6" id="KW-0472">Membrane</keyword>
<dbReference type="EMBL" id="QFYP01000001">
    <property type="protein sequence ID" value="RAK59824.1"/>
    <property type="molecule type" value="Genomic_DNA"/>
</dbReference>
<keyword evidence="3" id="KW-0201">Cytochrome c-type biogenesis</keyword>
<dbReference type="CDD" id="cd02953">
    <property type="entry name" value="DsbDgamma"/>
    <property type="match status" value="1"/>
</dbReference>
<dbReference type="PANTHER" id="PTHR32234">
    <property type="entry name" value="THIOL:DISULFIDE INTERCHANGE PROTEIN DSBD"/>
    <property type="match status" value="1"/>
</dbReference>
<dbReference type="PANTHER" id="PTHR32234:SF3">
    <property type="entry name" value="SUPPRESSION OF COPPER SENSITIVITY PROTEIN"/>
    <property type="match status" value="1"/>
</dbReference>
<protein>
    <submittedName>
        <fullName evidence="10">Thiol:disulfide interchange protein</fullName>
    </submittedName>
</protein>
<comment type="caution">
    <text evidence="10">The sequence shown here is derived from an EMBL/GenBank/DDBJ whole genome shotgun (WGS) entry which is preliminary data.</text>
</comment>
<dbReference type="GO" id="GO:0015035">
    <property type="term" value="F:protein-disulfide reductase activity"/>
    <property type="evidence" value="ECO:0007669"/>
    <property type="project" value="TreeGrafter"/>
</dbReference>
<evidence type="ECO:0000313" key="11">
    <source>
        <dbReference type="Proteomes" id="UP000249842"/>
    </source>
</evidence>
<feature type="domain" description="Cytochrome C biogenesis protein transmembrane" evidence="8">
    <location>
        <begin position="308"/>
        <end position="518"/>
    </location>
</feature>
<dbReference type="OrthoDB" id="9811036at2"/>
<dbReference type="GO" id="GO:0017004">
    <property type="term" value="P:cytochrome complex assembly"/>
    <property type="evidence" value="ECO:0007669"/>
    <property type="project" value="UniProtKB-KW"/>
</dbReference>
<feature type="transmembrane region" description="Helical" evidence="6">
    <location>
        <begin position="426"/>
        <end position="450"/>
    </location>
</feature>
<evidence type="ECO:0000259" key="8">
    <source>
        <dbReference type="Pfam" id="PF02683"/>
    </source>
</evidence>
<evidence type="ECO:0000256" key="7">
    <source>
        <dbReference type="SAM" id="SignalP"/>
    </source>
</evidence>
<feature type="transmembrane region" description="Helical" evidence="6">
    <location>
        <begin position="501"/>
        <end position="523"/>
    </location>
</feature>
<dbReference type="GO" id="GO:0045454">
    <property type="term" value="P:cell redox homeostasis"/>
    <property type="evidence" value="ECO:0007669"/>
    <property type="project" value="TreeGrafter"/>
</dbReference>
<dbReference type="AlphaFoldDB" id="A0A328B1W7"/>
<feature type="domain" description="Thiol:disulfide interchange protein DsbD N-terminal" evidence="9">
    <location>
        <begin position="35"/>
        <end position="151"/>
    </location>
</feature>
<reference evidence="11" key="1">
    <citation type="submission" date="2018-05" db="EMBL/GenBank/DDBJ databases">
        <authorList>
            <person name="Li X."/>
        </authorList>
    </citation>
    <scope>NUCLEOTIDE SEQUENCE [LARGE SCALE GENOMIC DNA]</scope>
    <source>
        <strain evidence="11">HKS-05</strain>
    </source>
</reference>
<dbReference type="SUPFAM" id="SSF52833">
    <property type="entry name" value="Thioredoxin-like"/>
    <property type="match status" value="1"/>
</dbReference>
<evidence type="ECO:0000259" key="9">
    <source>
        <dbReference type="Pfam" id="PF11412"/>
    </source>
</evidence>
<evidence type="ECO:0000256" key="5">
    <source>
        <dbReference type="ARBA" id="ARBA00023136"/>
    </source>
</evidence>
<dbReference type="Pfam" id="PF02683">
    <property type="entry name" value="DsbD_TM"/>
    <property type="match status" value="1"/>
</dbReference>
<keyword evidence="11" id="KW-1185">Reference proteome</keyword>
<proteinExistence type="predicted"/>
<comment type="subcellular location">
    <subcellularLocation>
        <location evidence="1">Membrane</location>
        <topology evidence="1">Multi-pass membrane protein</topology>
    </subcellularLocation>
</comment>
<evidence type="ECO:0000256" key="1">
    <source>
        <dbReference type="ARBA" id="ARBA00004141"/>
    </source>
</evidence>
<dbReference type="Pfam" id="PF13899">
    <property type="entry name" value="Thioredoxin_7"/>
    <property type="match status" value="1"/>
</dbReference>
<evidence type="ECO:0000256" key="2">
    <source>
        <dbReference type="ARBA" id="ARBA00022692"/>
    </source>
</evidence>
<dbReference type="RefSeq" id="WP_111457117.1">
    <property type="nucleotide sequence ID" value="NZ_QFYP01000001.1"/>
</dbReference>
<feature type="signal peptide" evidence="7">
    <location>
        <begin position="1"/>
        <end position="24"/>
    </location>
</feature>
<dbReference type="InterPro" id="IPR036249">
    <property type="entry name" value="Thioredoxin-like_sf"/>
</dbReference>
<feature type="transmembrane region" description="Helical" evidence="6">
    <location>
        <begin position="561"/>
        <end position="580"/>
    </location>
</feature>
<keyword evidence="7" id="KW-0732">Signal</keyword>
<feature type="transmembrane region" description="Helical" evidence="6">
    <location>
        <begin position="301"/>
        <end position="329"/>
    </location>
</feature>
<feature type="transmembrane region" description="Helical" evidence="6">
    <location>
        <begin position="350"/>
        <end position="371"/>
    </location>
</feature>
<dbReference type="InterPro" id="IPR003834">
    <property type="entry name" value="Cyt_c_assmbl_TM_dom"/>
</dbReference>
<gene>
    <name evidence="10" type="ORF">DJ021_08405</name>
</gene>
<feature type="transmembrane region" description="Helical" evidence="6">
    <location>
        <begin position="529"/>
        <end position="549"/>
    </location>
</feature>
<dbReference type="Gene3D" id="3.40.30.10">
    <property type="entry name" value="Glutaredoxin"/>
    <property type="match status" value="1"/>
</dbReference>
<accession>A0A328B1W7</accession>
<evidence type="ECO:0000256" key="6">
    <source>
        <dbReference type="SAM" id="Phobius"/>
    </source>
</evidence>
<dbReference type="InterPro" id="IPR035671">
    <property type="entry name" value="DsbD_gamma"/>
</dbReference>
<evidence type="ECO:0000313" key="10">
    <source>
        <dbReference type="EMBL" id="RAK59824.1"/>
    </source>
</evidence>
<feature type="transmembrane region" description="Helical" evidence="6">
    <location>
        <begin position="462"/>
        <end position="489"/>
    </location>
</feature>